<dbReference type="Proteomes" id="UP000266841">
    <property type="component" value="Unassembled WGS sequence"/>
</dbReference>
<feature type="compositionally biased region" description="Basic and acidic residues" evidence="1">
    <location>
        <begin position="161"/>
        <end position="173"/>
    </location>
</feature>
<evidence type="ECO:0000313" key="3">
    <source>
        <dbReference type="EMBL" id="EJK47102.1"/>
    </source>
</evidence>
<gene>
    <name evidence="3" type="ORF">THAOC_34204</name>
</gene>
<sequence>MILGALLLTICLRVVAAQRSSLADGLAGRARRNLRSLQDAREETAAFEEDEVPFVDELADLSMSMLMLIDDREPDDIVLGTEITEQEFVENYRYLANTGNDNFKSYCGASVISPRALLTVGRASYQPIITLTRNSKMLTTSTGDWDTSLVHGKARQVAMRSGDRGRREIEAGRRGRGRRQGRRDEGHEERDRDDEKLLTVSRRLRLCALLRPRSLASRASRH</sequence>
<dbReference type="OrthoDB" id="10059102at2759"/>
<evidence type="ECO:0000313" key="4">
    <source>
        <dbReference type="Proteomes" id="UP000266841"/>
    </source>
</evidence>
<feature type="signal peptide" evidence="2">
    <location>
        <begin position="1"/>
        <end position="17"/>
    </location>
</feature>
<keyword evidence="4" id="KW-1185">Reference proteome</keyword>
<evidence type="ECO:0000256" key="1">
    <source>
        <dbReference type="SAM" id="MobiDB-lite"/>
    </source>
</evidence>
<organism evidence="3 4">
    <name type="scientific">Thalassiosira oceanica</name>
    <name type="common">Marine diatom</name>
    <dbReference type="NCBI Taxonomy" id="159749"/>
    <lineage>
        <taxon>Eukaryota</taxon>
        <taxon>Sar</taxon>
        <taxon>Stramenopiles</taxon>
        <taxon>Ochrophyta</taxon>
        <taxon>Bacillariophyta</taxon>
        <taxon>Coscinodiscophyceae</taxon>
        <taxon>Thalassiosirophycidae</taxon>
        <taxon>Thalassiosirales</taxon>
        <taxon>Thalassiosiraceae</taxon>
        <taxon>Thalassiosira</taxon>
    </lineage>
</organism>
<feature type="region of interest" description="Disordered" evidence="1">
    <location>
        <begin position="156"/>
        <end position="194"/>
    </location>
</feature>
<name>K0RK79_THAOC</name>
<dbReference type="AlphaFoldDB" id="K0RK79"/>
<dbReference type="EMBL" id="AGNL01047353">
    <property type="protein sequence ID" value="EJK47102.1"/>
    <property type="molecule type" value="Genomic_DNA"/>
</dbReference>
<evidence type="ECO:0000256" key="2">
    <source>
        <dbReference type="SAM" id="SignalP"/>
    </source>
</evidence>
<protein>
    <submittedName>
        <fullName evidence="3">Uncharacterized protein</fullName>
    </submittedName>
</protein>
<feature type="compositionally biased region" description="Basic and acidic residues" evidence="1">
    <location>
        <begin position="182"/>
        <end position="194"/>
    </location>
</feature>
<accession>K0RK79</accession>
<comment type="caution">
    <text evidence="3">The sequence shown here is derived from an EMBL/GenBank/DDBJ whole genome shotgun (WGS) entry which is preliminary data.</text>
</comment>
<proteinExistence type="predicted"/>
<keyword evidence="2" id="KW-0732">Signal</keyword>
<reference evidence="3 4" key="1">
    <citation type="journal article" date="2012" name="Genome Biol.">
        <title>Genome and low-iron response of an oceanic diatom adapted to chronic iron limitation.</title>
        <authorList>
            <person name="Lommer M."/>
            <person name="Specht M."/>
            <person name="Roy A.S."/>
            <person name="Kraemer L."/>
            <person name="Andreson R."/>
            <person name="Gutowska M.A."/>
            <person name="Wolf J."/>
            <person name="Bergner S.V."/>
            <person name="Schilhabel M.B."/>
            <person name="Klostermeier U.C."/>
            <person name="Beiko R.G."/>
            <person name="Rosenstiel P."/>
            <person name="Hippler M."/>
            <person name="Laroche J."/>
        </authorList>
    </citation>
    <scope>NUCLEOTIDE SEQUENCE [LARGE SCALE GENOMIC DNA]</scope>
    <source>
        <strain evidence="3 4">CCMP1005</strain>
    </source>
</reference>
<feature type="chain" id="PRO_5003836348" evidence="2">
    <location>
        <begin position="18"/>
        <end position="222"/>
    </location>
</feature>